<gene>
    <name evidence="1" type="primary">cse4</name>
    <name evidence="2" type="ORF">FB564_4395</name>
    <name evidence="1" type="ORF">Sar04_48020</name>
</gene>
<dbReference type="InterPro" id="IPR010148">
    <property type="entry name" value="CRISPR-assoc_prot_CT1975"/>
</dbReference>
<comment type="caution">
    <text evidence="2">The sequence shown here is derived from an EMBL/GenBank/DDBJ whole genome shotgun (WGS) entry which is preliminary data.</text>
</comment>
<sequence>MTSKIYVDLHVIQSVPPSCLNRDDAGSPKQAVYGGARRARVSSQAWKRATRLAFRDELAIPQNKLGVRTTRISSLLADRLRERTKIDAEAAGRLSTALLHDLKISEGKNAGETAYLLFFGWAQLDAIVDLVAGQVDELVALAADALAKTVADLPVRETLAVGHPIDVALFGRMVADLSTLNVEAAAQVAHAISTHPAEIEFDYFTAVDDQPRPDREDVGASMIGTVEFTSATLYRYATVGMHQLRANLGGDDDAAVQALGAFIRAFAKSMPTGHQNTFAHRTIPSLVSAAVRQDQPVNLVSAFERPVRSQSGLVAESTVQLARELTKASKRWGATPALVATEYDRPDGSSPDTAEQLREAFGSPLGLDAVIRTVETDVRTRLREIAPR</sequence>
<evidence type="ECO:0000313" key="1">
    <source>
        <dbReference type="EMBL" id="GIM88066.1"/>
    </source>
</evidence>
<proteinExistence type="predicted"/>
<dbReference type="Pfam" id="PF09344">
    <property type="entry name" value="Cas_CT1975"/>
    <property type="match status" value="1"/>
</dbReference>
<dbReference type="EMBL" id="BOQM01000058">
    <property type="protein sequence ID" value="GIM88066.1"/>
    <property type="molecule type" value="Genomic_DNA"/>
</dbReference>
<dbReference type="AlphaFoldDB" id="A0A542XTI5"/>
<dbReference type="NCBIfam" id="TIGR01869">
    <property type="entry name" value="casC_Cse4"/>
    <property type="match status" value="1"/>
</dbReference>
<accession>A0A542XTI5</accession>
<evidence type="ECO:0000313" key="2">
    <source>
        <dbReference type="EMBL" id="TQL39157.1"/>
    </source>
</evidence>
<organism evidence="2 3">
    <name type="scientific">Salinispora arenicola</name>
    <dbReference type="NCBI Taxonomy" id="168697"/>
    <lineage>
        <taxon>Bacteria</taxon>
        <taxon>Bacillati</taxon>
        <taxon>Actinomycetota</taxon>
        <taxon>Actinomycetes</taxon>
        <taxon>Micromonosporales</taxon>
        <taxon>Micromonosporaceae</taxon>
        <taxon>Salinispora</taxon>
    </lineage>
</organism>
<evidence type="ECO:0000313" key="3">
    <source>
        <dbReference type="Proteomes" id="UP000315983"/>
    </source>
</evidence>
<dbReference type="RefSeq" id="WP_029025337.1">
    <property type="nucleotide sequence ID" value="NZ_BOQM01000058.1"/>
</dbReference>
<keyword evidence="4" id="KW-1185">Reference proteome</keyword>
<dbReference type="Proteomes" id="UP000315983">
    <property type="component" value="Unassembled WGS sequence"/>
</dbReference>
<name>A0A542XTI5_SALAC</name>
<dbReference type="EMBL" id="VFOL01000001">
    <property type="protein sequence ID" value="TQL39157.1"/>
    <property type="molecule type" value="Genomic_DNA"/>
</dbReference>
<evidence type="ECO:0000313" key="4">
    <source>
        <dbReference type="Proteomes" id="UP000677457"/>
    </source>
</evidence>
<dbReference type="GeneID" id="93773542"/>
<protein>
    <submittedName>
        <fullName evidence="2">CRISPR system Cascade subunit CasC</fullName>
    </submittedName>
    <submittedName>
        <fullName evidence="1">Type I-E CRISPR-associated protein Cas7/Cse4/CasC</fullName>
    </submittedName>
</protein>
<reference evidence="2 3" key="1">
    <citation type="submission" date="2019-06" db="EMBL/GenBank/DDBJ databases">
        <title>Sequencing the genomes of 1000 actinobacteria strains.</title>
        <authorList>
            <person name="Klenk H.-P."/>
        </authorList>
    </citation>
    <scope>NUCLEOTIDE SEQUENCE [LARGE SCALE GENOMIC DNA]</scope>
    <source>
        <strain evidence="2 3">DSM 44819</strain>
    </source>
</reference>
<reference evidence="1 4" key="2">
    <citation type="submission" date="2021-03" db="EMBL/GenBank/DDBJ databases">
        <title>Whole genome shotgun sequence of Salinispora arenicola NBRC 105043.</title>
        <authorList>
            <person name="Komaki H."/>
            <person name="Tamura T."/>
        </authorList>
    </citation>
    <scope>NUCLEOTIDE SEQUENCE [LARGE SCALE GENOMIC DNA]</scope>
    <source>
        <strain evidence="1 4">NBRC 105043</strain>
    </source>
</reference>
<dbReference type="Proteomes" id="UP000677457">
    <property type="component" value="Unassembled WGS sequence"/>
</dbReference>